<dbReference type="Pfam" id="PF00849">
    <property type="entry name" value="PseudoU_synth_2"/>
    <property type="match status" value="1"/>
</dbReference>
<comment type="catalytic activity">
    <reaction evidence="1">
        <text>a uridine in RNA = a pseudouridine in RNA</text>
        <dbReference type="Rhea" id="RHEA:48348"/>
        <dbReference type="Rhea" id="RHEA-COMP:12068"/>
        <dbReference type="Rhea" id="RHEA-COMP:12069"/>
        <dbReference type="ChEBI" id="CHEBI:65314"/>
        <dbReference type="ChEBI" id="CHEBI:65315"/>
    </reaction>
</comment>
<dbReference type="InterPro" id="IPR006224">
    <property type="entry name" value="PsdUridine_synth_RluA-like_CS"/>
</dbReference>
<comment type="similarity">
    <text evidence="2">Belongs to the pseudouridine synthase RluA family.</text>
</comment>
<dbReference type="CDD" id="cd02869">
    <property type="entry name" value="PseudoU_synth_RluA_like"/>
    <property type="match status" value="1"/>
</dbReference>
<evidence type="ECO:0000256" key="5">
    <source>
        <dbReference type="ARBA" id="ARBA00033164"/>
    </source>
</evidence>
<feature type="region of interest" description="Disordered" evidence="7">
    <location>
        <begin position="86"/>
        <end position="105"/>
    </location>
</feature>
<dbReference type="GO" id="GO:0003723">
    <property type="term" value="F:RNA binding"/>
    <property type="evidence" value="ECO:0007669"/>
    <property type="project" value="UniProtKB-KW"/>
</dbReference>
<dbReference type="InterPro" id="IPR050188">
    <property type="entry name" value="RluA_PseudoU_synthase"/>
</dbReference>
<dbReference type="EMBL" id="FUXA01000006">
    <property type="protein sequence ID" value="SJZ61470.1"/>
    <property type="molecule type" value="Genomic_DNA"/>
</dbReference>
<evidence type="ECO:0000256" key="7">
    <source>
        <dbReference type="SAM" id="MobiDB-lite"/>
    </source>
</evidence>
<evidence type="ECO:0000259" key="8">
    <source>
        <dbReference type="Pfam" id="PF00849"/>
    </source>
</evidence>
<dbReference type="InterPro" id="IPR006145">
    <property type="entry name" value="PsdUridine_synth_RsuA/RluA"/>
</dbReference>
<keyword evidence="6" id="KW-0694">RNA-binding</keyword>
<name>A0A1T4M398_9FIRM</name>
<proteinExistence type="inferred from homology"/>
<dbReference type="PANTHER" id="PTHR21600:SF83">
    <property type="entry name" value="PSEUDOURIDYLATE SYNTHASE RPUSD4, MITOCHONDRIAL"/>
    <property type="match status" value="1"/>
</dbReference>
<evidence type="ECO:0000256" key="2">
    <source>
        <dbReference type="ARBA" id="ARBA00010876"/>
    </source>
</evidence>
<evidence type="ECO:0000256" key="6">
    <source>
        <dbReference type="PROSITE-ProRule" id="PRU00182"/>
    </source>
</evidence>
<evidence type="ECO:0000256" key="4">
    <source>
        <dbReference type="ARBA" id="ARBA00031870"/>
    </source>
</evidence>
<reference evidence="9 10" key="1">
    <citation type="submission" date="2017-02" db="EMBL/GenBank/DDBJ databases">
        <authorList>
            <person name="Peterson S.W."/>
        </authorList>
    </citation>
    <scope>NUCLEOTIDE SEQUENCE [LARGE SCALE GENOMIC DNA]</scope>
    <source>
        <strain evidence="9 10">ATCC 17233</strain>
    </source>
</reference>
<gene>
    <name evidence="9" type="ORF">SAMN02745110_01083</name>
</gene>
<dbReference type="Proteomes" id="UP000189857">
    <property type="component" value="Unassembled WGS sequence"/>
</dbReference>
<dbReference type="InterPro" id="IPR020103">
    <property type="entry name" value="PsdUridine_synth_cat_dom_sf"/>
</dbReference>
<dbReference type="OrthoDB" id="9807829at2"/>
<keyword evidence="10" id="KW-1185">Reference proteome</keyword>
<feature type="domain" description="Pseudouridine synthase RsuA/RluA-like" evidence="8">
    <location>
        <begin position="128"/>
        <end position="291"/>
    </location>
</feature>
<organism evidence="9 10">
    <name type="scientific">Eubacterium ruminantium</name>
    <dbReference type="NCBI Taxonomy" id="42322"/>
    <lineage>
        <taxon>Bacteria</taxon>
        <taxon>Bacillati</taxon>
        <taxon>Bacillota</taxon>
        <taxon>Clostridia</taxon>
        <taxon>Eubacteriales</taxon>
        <taxon>Eubacteriaceae</taxon>
        <taxon>Eubacterium</taxon>
    </lineage>
</organism>
<dbReference type="GO" id="GO:0001522">
    <property type="term" value="P:pseudouridine synthesis"/>
    <property type="evidence" value="ECO:0007669"/>
    <property type="project" value="InterPro"/>
</dbReference>
<dbReference type="GO" id="GO:0006396">
    <property type="term" value="P:RNA processing"/>
    <property type="evidence" value="ECO:0007669"/>
    <property type="project" value="UniProtKB-ARBA"/>
</dbReference>
<evidence type="ECO:0000256" key="1">
    <source>
        <dbReference type="ARBA" id="ARBA00000073"/>
    </source>
</evidence>
<dbReference type="RefSeq" id="WP_078786916.1">
    <property type="nucleotide sequence ID" value="NZ_FNHR01000003.1"/>
</dbReference>
<dbReference type="Gene3D" id="3.30.2350.10">
    <property type="entry name" value="Pseudouridine synthase"/>
    <property type="match status" value="1"/>
</dbReference>
<evidence type="ECO:0000313" key="10">
    <source>
        <dbReference type="Proteomes" id="UP000189857"/>
    </source>
</evidence>
<accession>A0A1T4M398</accession>
<dbReference type="PROSITE" id="PS50889">
    <property type="entry name" value="S4"/>
    <property type="match status" value="1"/>
</dbReference>
<dbReference type="PROSITE" id="PS01129">
    <property type="entry name" value="PSI_RLU"/>
    <property type="match status" value="1"/>
</dbReference>
<sequence length="361" mass="41293">MQEIIINSSNEGQKLKKICFRILKEAPQSFTYKMLRKKNITLNGKKATGEEVLKNGDSIKFFLSDETFSKFSPDYKIASNQTVSDNRQSANVMNQRDSENRGYFGDQVSSEDYSLSDSLDILYEDNDIAILNKGYGILSQKAGVDDISINELFVEYLIKNGKYDKNDQTYKPSVCNRLDRNTTGIILAGKSMKGLQFLSKHIKDKSIDKYYYTIVNGKMDKEYDIESFLKKNHQNNTVEIINTTLYKKKGSPKDFDHIHTVFTPVKSNGEYTLIKVKLITGKTHQIRAQLAEMGYPVIGDYKYGSRKTNDIIKQKFGLNSQLLHAREIHFSMACENYSNKIFKAPFPERFISIAKELGLSI</sequence>
<protein>
    <recommendedName>
        <fullName evidence="4">RNA pseudouridylate synthase</fullName>
    </recommendedName>
    <alternativeName>
        <fullName evidence="5">RNA-uridine isomerase</fullName>
    </alternativeName>
</protein>
<dbReference type="GO" id="GO:0009982">
    <property type="term" value="F:pseudouridine synthase activity"/>
    <property type="evidence" value="ECO:0007669"/>
    <property type="project" value="InterPro"/>
</dbReference>
<evidence type="ECO:0000313" key="9">
    <source>
        <dbReference type="EMBL" id="SJZ61470.1"/>
    </source>
</evidence>
<keyword evidence="3" id="KW-0413">Isomerase</keyword>
<dbReference type="AlphaFoldDB" id="A0A1T4M398"/>
<dbReference type="PANTHER" id="PTHR21600">
    <property type="entry name" value="MITOCHONDRIAL RNA PSEUDOURIDINE SYNTHASE"/>
    <property type="match status" value="1"/>
</dbReference>
<dbReference type="SUPFAM" id="SSF55120">
    <property type="entry name" value="Pseudouridine synthase"/>
    <property type="match status" value="1"/>
</dbReference>
<dbReference type="GO" id="GO:0140098">
    <property type="term" value="F:catalytic activity, acting on RNA"/>
    <property type="evidence" value="ECO:0007669"/>
    <property type="project" value="UniProtKB-ARBA"/>
</dbReference>
<feature type="compositionally biased region" description="Polar residues" evidence="7">
    <location>
        <begin position="86"/>
        <end position="95"/>
    </location>
</feature>
<evidence type="ECO:0000256" key="3">
    <source>
        <dbReference type="ARBA" id="ARBA00023235"/>
    </source>
</evidence>